<sequence>MSANREFSHITLSSTPFKNRMDQQAKKNDSDVEKDRNIAIKCAERFNYNTNLLRKVTLSDRFELAALGFEMKSKPSSYLDKNQESEEFDYIYRKEKKQDYNASPLPAGMSPTNPLPAGRGFLSPAIQATNSAFPFAGSPKSTPQKYSNSPAPRQPIRSLFDDIPANIA</sequence>
<dbReference type="GO" id="GO:0034587">
    <property type="term" value="P:piRNA processing"/>
    <property type="evidence" value="ECO:0007669"/>
    <property type="project" value="EnsemblMetazoa"/>
</dbReference>
<keyword evidence="4" id="KW-1185">Reference proteome</keyword>
<dbReference type="AlphaFoldDB" id="A0A261AY53"/>
<feature type="region of interest" description="Disordered" evidence="1">
    <location>
        <begin position="1"/>
        <end position="33"/>
    </location>
</feature>
<feature type="compositionally biased region" description="Polar residues" evidence="1">
    <location>
        <begin position="1"/>
        <end position="17"/>
    </location>
</feature>
<reference evidence="3" key="1">
    <citation type="submission" date="2017-08" db="EMBL/GenBank/DDBJ databases">
        <authorList>
            <person name="de Groot N.N."/>
        </authorList>
    </citation>
    <scope>NUCLEOTIDE SEQUENCE [LARGE SCALE GENOMIC DNA]</scope>
    <source>
        <strain evidence="3">PX439</strain>
    </source>
</reference>
<gene>
    <name evidence="3" type="ORF">FL82_05634</name>
    <name evidence="2" type="ORF">GCK72_005737</name>
</gene>
<feature type="non-terminal residue" evidence="3">
    <location>
        <position position="1"/>
    </location>
</feature>
<dbReference type="GO" id="GO:0034518">
    <property type="term" value="C:RNA cap binding complex"/>
    <property type="evidence" value="ECO:0007669"/>
    <property type="project" value="EnsemblMetazoa"/>
</dbReference>
<dbReference type="EMBL" id="WUAV01000002">
    <property type="protein sequence ID" value="KAF1765784.1"/>
    <property type="molecule type" value="Genomic_DNA"/>
</dbReference>
<evidence type="ECO:0000313" key="3">
    <source>
        <dbReference type="EMBL" id="OZG03034.1"/>
    </source>
</evidence>
<reference evidence="2 5" key="3">
    <citation type="submission" date="2019-12" db="EMBL/GenBank/DDBJ databases">
        <title>Chromosome-level assembly of the Caenorhabditis remanei genome.</title>
        <authorList>
            <person name="Teterina A.A."/>
            <person name="Willis J.H."/>
            <person name="Phillips P.C."/>
        </authorList>
    </citation>
    <scope>NUCLEOTIDE SEQUENCE [LARGE SCALE GENOMIC DNA]</scope>
    <source>
        <strain evidence="2 5">PX506</strain>
        <tissue evidence="2">Whole organism</tissue>
    </source>
</reference>
<feature type="compositionally biased region" description="Polar residues" evidence="1">
    <location>
        <begin position="139"/>
        <end position="151"/>
    </location>
</feature>
<evidence type="ECO:0000313" key="5">
    <source>
        <dbReference type="Proteomes" id="UP000483820"/>
    </source>
</evidence>
<evidence type="ECO:0000313" key="4">
    <source>
        <dbReference type="Proteomes" id="UP000216624"/>
    </source>
</evidence>
<comment type="caution">
    <text evidence="3">The sequence shown here is derived from an EMBL/GenBank/DDBJ whole genome shotgun (WGS) entry which is preliminary data.</text>
</comment>
<evidence type="ECO:0000256" key="1">
    <source>
        <dbReference type="SAM" id="MobiDB-lite"/>
    </source>
</evidence>
<feature type="compositionally biased region" description="Basic and acidic residues" evidence="1">
    <location>
        <begin position="19"/>
        <end position="33"/>
    </location>
</feature>
<evidence type="ECO:0000313" key="2">
    <source>
        <dbReference type="EMBL" id="KAF1765784.1"/>
    </source>
</evidence>
<dbReference type="Proteomes" id="UP000216624">
    <property type="component" value="Unassembled WGS sequence"/>
</dbReference>
<proteinExistence type="predicted"/>
<protein>
    <submittedName>
        <fullName evidence="3">Uncharacterized protein</fullName>
    </submittedName>
</protein>
<organism evidence="3 4">
    <name type="scientific">Caenorhabditis remanei</name>
    <name type="common">Caenorhabditis vulgaris</name>
    <dbReference type="NCBI Taxonomy" id="31234"/>
    <lineage>
        <taxon>Eukaryota</taxon>
        <taxon>Metazoa</taxon>
        <taxon>Ecdysozoa</taxon>
        <taxon>Nematoda</taxon>
        <taxon>Chromadorea</taxon>
        <taxon>Rhabditida</taxon>
        <taxon>Rhabditina</taxon>
        <taxon>Rhabditomorpha</taxon>
        <taxon>Rhabditoidea</taxon>
        <taxon>Rhabditidae</taxon>
        <taxon>Peloderinae</taxon>
        <taxon>Caenorhabditis</taxon>
    </lineage>
</organism>
<dbReference type="GO" id="GO:0005634">
    <property type="term" value="C:nucleus"/>
    <property type="evidence" value="ECO:0007669"/>
    <property type="project" value="EnsemblMetazoa"/>
</dbReference>
<reference evidence="4" key="2">
    <citation type="submission" date="2017-08" db="EMBL/GenBank/DDBJ databases">
        <authorList>
            <person name="Fierst J.L."/>
        </authorList>
    </citation>
    <scope>NUCLEOTIDE SEQUENCE [LARGE SCALE GENOMIC DNA]</scope>
    <source>
        <strain evidence="4">PX439</strain>
    </source>
</reference>
<dbReference type="Proteomes" id="UP000483820">
    <property type="component" value="Chromosome II"/>
</dbReference>
<name>A0A261AY53_CAERE</name>
<dbReference type="GO" id="GO:0048471">
    <property type="term" value="C:perinuclear region of cytoplasm"/>
    <property type="evidence" value="ECO:0007669"/>
    <property type="project" value="EnsemblMetazoa"/>
</dbReference>
<feature type="region of interest" description="Disordered" evidence="1">
    <location>
        <begin position="101"/>
        <end position="168"/>
    </location>
</feature>
<accession>A0A261AY53</accession>
<dbReference type="EMBL" id="NMWX01000004">
    <property type="protein sequence ID" value="OZG03034.1"/>
    <property type="molecule type" value="Genomic_DNA"/>
</dbReference>